<keyword evidence="1" id="KW-0472">Membrane</keyword>
<feature type="transmembrane region" description="Helical" evidence="1">
    <location>
        <begin position="37"/>
        <end position="61"/>
    </location>
</feature>
<evidence type="ECO:0008006" key="4">
    <source>
        <dbReference type="Google" id="ProtNLM"/>
    </source>
</evidence>
<dbReference type="RefSeq" id="WP_307352231.1">
    <property type="nucleotide sequence ID" value="NZ_JAUSVS010000010.1"/>
</dbReference>
<feature type="transmembrane region" description="Helical" evidence="1">
    <location>
        <begin position="111"/>
        <end position="131"/>
    </location>
</feature>
<evidence type="ECO:0000313" key="2">
    <source>
        <dbReference type="EMBL" id="MDQ0466264.1"/>
    </source>
</evidence>
<protein>
    <recommendedName>
        <fullName evidence="4">DUF2975 domain-containing protein</fullName>
    </recommendedName>
</protein>
<reference evidence="2 3" key="1">
    <citation type="submission" date="2023-07" db="EMBL/GenBank/DDBJ databases">
        <title>Genomic Encyclopedia of Type Strains, Phase IV (KMG-IV): sequencing the most valuable type-strain genomes for metagenomic binning, comparative biology and taxonomic classification.</title>
        <authorList>
            <person name="Goeker M."/>
        </authorList>
    </citation>
    <scope>NUCLEOTIDE SEQUENCE [LARGE SCALE GENOMIC DNA]</scope>
    <source>
        <strain evidence="2 3">DSM 18695</strain>
    </source>
</reference>
<keyword evidence="1" id="KW-0812">Transmembrane</keyword>
<keyword evidence="1" id="KW-1133">Transmembrane helix</keyword>
<dbReference type="EMBL" id="JAUSVS010000010">
    <property type="protein sequence ID" value="MDQ0466264.1"/>
    <property type="molecule type" value="Genomic_DNA"/>
</dbReference>
<gene>
    <name evidence="2" type="ORF">QO010_004057</name>
</gene>
<proteinExistence type="predicted"/>
<comment type="caution">
    <text evidence="2">The sequence shown here is derived from an EMBL/GenBank/DDBJ whole genome shotgun (WGS) entry which is preliminary data.</text>
</comment>
<organism evidence="2 3">
    <name type="scientific">Caulobacter ginsengisoli</name>
    <dbReference type="NCBI Taxonomy" id="400775"/>
    <lineage>
        <taxon>Bacteria</taxon>
        <taxon>Pseudomonadati</taxon>
        <taxon>Pseudomonadota</taxon>
        <taxon>Alphaproteobacteria</taxon>
        <taxon>Caulobacterales</taxon>
        <taxon>Caulobacteraceae</taxon>
        <taxon>Caulobacter</taxon>
    </lineage>
</organism>
<keyword evidence="3" id="KW-1185">Reference proteome</keyword>
<sequence length="146" mass="15184">MKILSIVFAGLTLVVAGLVFWLSKVAGGGLSLLDLFLDAFAVVKLTLILLVPVLILAVFLPNGRGQAGGVLKVLMWSALGLAALVTAERVLNIQNAVQRTHTTNLQVVAPSLAESLMPLVLGLLIAAIAAWKIASARPPSPAPAFD</sequence>
<accession>A0ABU0IW75</accession>
<feature type="transmembrane region" description="Helical" evidence="1">
    <location>
        <begin position="73"/>
        <end position="91"/>
    </location>
</feature>
<evidence type="ECO:0000256" key="1">
    <source>
        <dbReference type="SAM" id="Phobius"/>
    </source>
</evidence>
<dbReference type="Proteomes" id="UP001228905">
    <property type="component" value="Unassembled WGS sequence"/>
</dbReference>
<name>A0ABU0IW75_9CAUL</name>
<evidence type="ECO:0000313" key="3">
    <source>
        <dbReference type="Proteomes" id="UP001228905"/>
    </source>
</evidence>